<evidence type="ECO:0000313" key="2">
    <source>
        <dbReference type="EMBL" id="MDF9279192.1"/>
    </source>
</evidence>
<keyword evidence="3" id="KW-1185">Reference proteome</keyword>
<proteinExistence type="predicted"/>
<dbReference type="Pfam" id="PF04480">
    <property type="entry name" value="DUF559"/>
    <property type="match status" value="1"/>
</dbReference>
<dbReference type="EMBL" id="JAROKN010000063">
    <property type="protein sequence ID" value="MDF9279192.1"/>
    <property type="molecule type" value="Genomic_DNA"/>
</dbReference>
<dbReference type="Proteomes" id="UP001220456">
    <property type="component" value="Unassembled WGS sequence"/>
</dbReference>
<comment type="caution">
    <text evidence="2">The sequence shown here is derived from an EMBL/GenBank/DDBJ whole genome shotgun (WGS) entry which is preliminary data.</text>
</comment>
<feature type="domain" description="DUF559" evidence="1">
    <location>
        <begin position="245"/>
        <end position="297"/>
    </location>
</feature>
<evidence type="ECO:0000313" key="3">
    <source>
        <dbReference type="Proteomes" id="UP001220456"/>
    </source>
</evidence>
<sequence length="316" mass="35228">MSSSSIPLPHRYSFTVQEALGRGLPYSRLRRSDLTIPSRGVRLVNGSGPSLLDDVAPLTRLGCPDAVSHSTAARLWGIILPFRLEEDHGLHLTRWKGSNRVRRPGVVGHRAPLTSRDVVEIYGVTVTSPAWTWTDLAPSLSLEELVAAGDSLLRRQDAPRRRCDLNVPDPLASLTQIAEAADRRGGARGIRRVREALPLLRSGVDSGRESRLRLLITQAGLPEPEVNQWVLDQNGRRVSRPDLSYSELRIAIEYEGEHHLVDAEQWHSDINRDDRLRAMGWTVLRFTKKHLEPDNERASIARIRSAIASARASSGR</sequence>
<protein>
    <submittedName>
        <fullName evidence="2">DUF559 domain-containing protein</fullName>
    </submittedName>
</protein>
<dbReference type="InterPro" id="IPR011335">
    <property type="entry name" value="Restrct_endonuc-II-like"/>
</dbReference>
<dbReference type="Gene3D" id="3.40.960.10">
    <property type="entry name" value="VSR Endonuclease"/>
    <property type="match status" value="1"/>
</dbReference>
<accession>A0ABT6D0I7</accession>
<dbReference type="SUPFAM" id="SSF52980">
    <property type="entry name" value="Restriction endonuclease-like"/>
    <property type="match status" value="1"/>
</dbReference>
<name>A0ABT6D0I7_9MICC</name>
<evidence type="ECO:0000259" key="1">
    <source>
        <dbReference type="Pfam" id="PF04480"/>
    </source>
</evidence>
<organism evidence="2 3">
    <name type="scientific">Arthrobacter vasquezii</name>
    <dbReference type="NCBI Taxonomy" id="2977629"/>
    <lineage>
        <taxon>Bacteria</taxon>
        <taxon>Bacillati</taxon>
        <taxon>Actinomycetota</taxon>
        <taxon>Actinomycetes</taxon>
        <taxon>Micrococcales</taxon>
        <taxon>Micrococcaceae</taxon>
        <taxon>Arthrobacter</taxon>
    </lineage>
</organism>
<dbReference type="InterPro" id="IPR007569">
    <property type="entry name" value="DUF559"/>
</dbReference>
<gene>
    <name evidence="2" type="ORF">P4U43_15490</name>
</gene>
<dbReference type="RefSeq" id="WP_277359542.1">
    <property type="nucleotide sequence ID" value="NZ_JAROKN010000063.1"/>
</dbReference>
<reference evidence="2 3" key="1">
    <citation type="journal article" date="2023" name="Int. J. Syst. Evol. Microbiol.">
        <title>Arthrobacter vasquezii sp. nov., isolated from a soil sample from Union Glacier, Antarctica.</title>
        <authorList>
            <person name="Valenzuela-Ibaceta F."/>
            <person name="Carrasco V."/>
            <person name="Lagos-Moraga S."/>
            <person name="Dietz-Vargas C."/>
            <person name="Navarro C.A."/>
            <person name="Perez-Donoso J.M."/>
        </authorList>
    </citation>
    <scope>NUCLEOTIDE SEQUENCE [LARGE SCALE GENOMIC DNA]</scope>
    <source>
        <strain evidence="2 3">EH-1B-1</strain>
    </source>
</reference>